<comment type="caution">
    <text evidence="2">The sequence shown here is derived from an EMBL/GenBank/DDBJ whole genome shotgun (WGS) entry which is preliminary data.</text>
</comment>
<dbReference type="Proteomes" id="UP000769528">
    <property type="component" value="Unassembled WGS sequence"/>
</dbReference>
<keyword evidence="1" id="KW-1133">Transmembrane helix</keyword>
<keyword evidence="1" id="KW-0472">Membrane</keyword>
<protein>
    <submittedName>
        <fullName evidence="2">Uncharacterized protein</fullName>
    </submittedName>
</protein>
<dbReference type="EMBL" id="JAEUBF010001377">
    <property type="protein sequence ID" value="KAH3667832.1"/>
    <property type="molecule type" value="Genomic_DNA"/>
</dbReference>
<dbReference type="OrthoDB" id="10343908at2759"/>
<proteinExistence type="predicted"/>
<reference evidence="2" key="1">
    <citation type="journal article" date="2021" name="Open Biol.">
        <title>Shared evolutionary footprints suggest mitochondrial oxidative damage underlies multiple complex I losses in fungi.</title>
        <authorList>
            <person name="Schikora-Tamarit M.A."/>
            <person name="Marcet-Houben M."/>
            <person name="Nosek J."/>
            <person name="Gabaldon T."/>
        </authorList>
    </citation>
    <scope>NUCLEOTIDE SEQUENCE</scope>
    <source>
        <strain evidence="2">CBS6341</strain>
    </source>
</reference>
<evidence type="ECO:0000313" key="2">
    <source>
        <dbReference type="EMBL" id="KAH3667832.1"/>
    </source>
</evidence>
<evidence type="ECO:0000256" key="1">
    <source>
        <dbReference type="SAM" id="Phobius"/>
    </source>
</evidence>
<name>A0A9P8P9E4_9ASCO</name>
<organism evidence="2 3">
    <name type="scientific">Wickerhamomyces mucosus</name>
    <dbReference type="NCBI Taxonomy" id="1378264"/>
    <lineage>
        <taxon>Eukaryota</taxon>
        <taxon>Fungi</taxon>
        <taxon>Dikarya</taxon>
        <taxon>Ascomycota</taxon>
        <taxon>Saccharomycotina</taxon>
        <taxon>Saccharomycetes</taxon>
        <taxon>Phaffomycetales</taxon>
        <taxon>Wickerhamomycetaceae</taxon>
        <taxon>Wickerhamomyces</taxon>
    </lineage>
</organism>
<keyword evidence="3" id="KW-1185">Reference proteome</keyword>
<reference evidence="2" key="2">
    <citation type="submission" date="2021-01" db="EMBL/GenBank/DDBJ databases">
        <authorList>
            <person name="Schikora-Tamarit M.A."/>
        </authorList>
    </citation>
    <scope>NUCLEOTIDE SEQUENCE</scope>
    <source>
        <strain evidence="2">CBS6341</strain>
    </source>
</reference>
<dbReference type="AlphaFoldDB" id="A0A9P8P9E4"/>
<feature type="transmembrane region" description="Helical" evidence="1">
    <location>
        <begin position="32"/>
        <end position="51"/>
    </location>
</feature>
<evidence type="ECO:0000313" key="3">
    <source>
        <dbReference type="Proteomes" id="UP000769528"/>
    </source>
</evidence>
<accession>A0A9P8P9E4</accession>
<keyword evidence="1" id="KW-0812">Transmembrane</keyword>
<gene>
    <name evidence="2" type="ORF">WICMUC_005232</name>
</gene>
<sequence length="74" mass="8144">MYATSVRAFQRSAIRMNSGSSSSSSTSPVVQWFGYFAGITGITLVGAGILYQFNKDHDIKKAFKRHNINGINNQ</sequence>